<gene>
    <name evidence="1" type="ORF">M9Y10_016035</name>
</gene>
<dbReference type="SUPFAM" id="SSF48403">
    <property type="entry name" value="Ankyrin repeat"/>
    <property type="match status" value="1"/>
</dbReference>
<name>A0ABR2I567_9EUKA</name>
<dbReference type="SUPFAM" id="SSF52058">
    <property type="entry name" value="L domain-like"/>
    <property type="match status" value="1"/>
</dbReference>
<organism evidence="1 2">
    <name type="scientific">Tritrichomonas musculus</name>
    <dbReference type="NCBI Taxonomy" id="1915356"/>
    <lineage>
        <taxon>Eukaryota</taxon>
        <taxon>Metamonada</taxon>
        <taxon>Parabasalia</taxon>
        <taxon>Tritrichomonadida</taxon>
        <taxon>Tritrichomonadidae</taxon>
        <taxon>Tritrichomonas</taxon>
    </lineage>
</organism>
<dbReference type="Gene3D" id="3.80.10.10">
    <property type="entry name" value="Ribonuclease Inhibitor"/>
    <property type="match status" value="3"/>
</dbReference>
<protein>
    <submittedName>
        <fullName evidence="1">Uncharacterized protein</fullName>
    </submittedName>
</protein>
<dbReference type="PANTHER" id="PTHR45661">
    <property type="entry name" value="SURFACE ANTIGEN"/>
    <property type="match status" value="1"/>
</dbReference>
<dbReference type="Gene3D" id="3.40.50.12480">
    <property type="match status" value="1"/>
</dbReference>
<comment type="caution">
    <text evidence="1">The sequence shown here is derived from an EMBL/GenBank/DDBJ whole genome shotgun (WGS) entry which is preliminary data.</text>
</comment>
<dbReference type="InterPro" id="IPR026906">
    <property type="entry name" value="LRR_5"/>
</dbReference>
<evidence type="ECO:0000313" key="1">
    <source>
        <dbReference type="EMBL" id="KAK8857629.1"/>
    </source>
</evidence>
<dbReference type="InterPro" id="IPR053139">
    <property type="entry name" value="Surface_bspA-like"/>
</dbReference>
<reference evidence="1 2" key="1">
    <citation type="submission" date="2024-04" db="EMBL/GenBank/DDBJ databases">
        <title>Tritrichomonas musculus Genome.</title>
        <authorList>
            <person name="Alves-Ferreira E."/>
            <person name="Grigg M."/>
            <person name="Lorenzi H."/>
            <person name="Galac M."/>
        </authorList>
    </citation>
    <scope>NUCLEOTIDE SEQUENCE [LARGE SCALE GENOMIC DNA]</scope>
    <source>
        <strain evidence="1 2">EAF2021</strain>
    </source>
</reference>
<dbReference type="EMBL" id="JAPFFF010000020">
    <property type="protein sequence ID" value="KAK8857629.1"/>
    <property type="molecule type" value="Genomic_DNA"/>
</dbReference>
<dbReference type="Proteomes" id="UP001470230">
    <property type="component" value="Unassembled WGS sequence"/>
</dbReference>
<sequence length="740" mass="85139">MEKYIYEQKKFYDLLLIYLSNANYNESFFQILINFISIEHYIENEKDFNHFLHLLANIANNHHHDESFFTNFFQIIRYYTTQLKQTFSNFEIYDIFKSNKKIILYLFQNSIIELDEEIFKEMVNTCESNGNRYCHFFYPEIEKYIGEKDAKNLAPQPLPKDFFQKRQEGENDSCLCSLIRRDSINDFISYVNRYNIQLTSEVKHSIFETNTFLIENNPSLIEYSAFFGSLKIFNYLKYKDVKLEPSLWLYTIHSGNIKLIHILEESDIKLPNDRYDECFIESIKCHNNDLANYFERNFLNNITNEMISSILHYSNYFYFPPYFKDEFEFFYLCLYKYETLADLFIKMKEKENEENLSNDELLKEAAEQNKISVIYHFLSQQTEIHRFMDIPFKQLVLPPSIKSIGDSSFEECSSLKHIVIPSSVTRICDKAFIKCSSLTHVEIPSSVISIGEYAFNSCTSLKEIKIPPSVKTIGSFAFGKCSSLSRMTIHYSITSISMGTFERCSSLRKITIPSSVVFIGDCAFQRCSSLRQITIPSSVIKIGNRVFQGCSLLEEIELPTSVNSIGDYTFSGCRLLKKITIPPSVLSIRNYSFSKCISLIEITIPSSVLMIGANTFEHCSSLKQITIPSSVSFVGDNAFYRCSSLTEINILSKLTSFESNLFNGCSSLTQITIPSSVKMICEGAFKNCGTLKQITIPLSVSHIGSEAFSSCSSLSQITIHSSVIEIEEDAFIGCPNQPNQ</sequence>
<dbReference type="Pfam" id="PF13306">
    <property type="entry name" value="LRR_5"/>
    <property type="match status" value="1"/>
</dbReference>
<dbReference type="PANTHER" id="PTHR45661:SF3">
    <property type="entry name" value="IG-LIKE DOMAIN-CONTAINING PROTEIN"/>
    <property type="match status" value="1"/>
</dbReference>
<dbReference type="InterPro" id="IPR036770">
    <property type="entry name" value="Ankyrin_rpt-contain_sf"/>
</dbReference>
<evidence type="ECO:0000313" key="2">
    <source>
        <dbReference type="Proteomes" id="UP001470230"/>
    </source>
</evidence>
<accession>A0ABR2I567</accession>
<proteinExistence type="predicted"/>
<dbReference type="InterPro" id="IPR032675">
    <property type="entry name" value="LRR_dom_sf"/>
</dbReference>
<keyword evidence="2" id="KW-1185">Reference proteome</keyword>